<evidence type="ECO:0000313" key="2">
    <source>
        <dbReference type="EMBL" id="CAG9317013.1"/>
    </source>
</evidence>
<gene>
    <name evidence="2" type="ORF">BSTOLATCC_MIC17640</name>
</gene>
<keyword evidence="3" id="KW-1185">Reference proteome</keyword>
<comment type="caution">
    <text evidence="2">The sequence shown here is derived from an EMBL/GenBank/DDBJ whole genome shotgun (WGS) entry which is preliminary data.</text>
</comment>
<name>A0AAU9IR95_9CILI</name>
<dbReference type="AlphaFoldDB" id="A0AAU9IR95"/>
<evidence type="ECO:0000256" key="1">
    <source>
        <dbReference type="SAM" id="MobiDB-lite"/>
    </source>
</evidence>
<organism evidence="2 3">
    <name type="scientific">Blepharisma stoltei</name>
    <dbReference type="NCBI Taxonomy" id="1481888"/>
    <lineage>
        <taxon>Eukaryota</taxon>
        <taxon>Sar</taxon>
        <taxon>Alveolata</taxon>
        <taxon>Ciliophora</taxon>
        <taxon>Postciliodesmatophora</taxon>
        <taxon>Heterotrichea</taxon>
        <taxon>Heterotrichida</taxon>
        <taxon>Blepharismidae</taxon>
        <taxon>Blepharisma</taxon>
    </lineage>
</organism>
<proteinExistence type="predicted"/>
<protein>
    <recommendedName>
        <fullName evidence="4">NET domain-containing protein</fullName>
    </recommendedName>
</protein>
<evidence type="ECO:0008006" key="4">
    <source>
        <dbReference type="Google" id="ProtNLM"/>
    </source>
</evidence>
<evidence type="ECO:0000313" key="3">
    <source>
        <dbReference type="Proteomes" id="UP001162131"/>
    </source>
</evidence>
<dbReference type="Proteomes" id="UP001162131">
    <property type="component" value="Unassembled WGS sequence"/>
</dbReference>
<sequence>MSIYYVKERVPRSSFSSNKHINSDFTYADLKSRSSINNILRQMNLQGEKVLELEDMKSILMRIPISYRDEIQAIFHNFIFQTQSFKLPIETFLHLYCQQKAHILSSKSNDQRKPSANESFYSKNNLQHVHSRSEISPELRRRVRNLSSERKFIKYDDGLKKITPTRERTASYTRAKAKVSIKPEPSTPSEPANLANNRSYSVIHIERENIRRQLDMKEIQVAQIIENRKFIAKSKSPARESLSPDLSFRSNVTPKKTMADLVFEQENFSGYGSHKEPSKIRYSYRDSVDFINE</sequence>
<accession>A0AAU9IR95</accession>
<feature type="region of interest" description="Disordered" evidence="1">
    <location>
        <begin position="167"/>
        <end position="195"/>
    </location>
</feature>
<dbReference type="EMBL" id="CAJZBQ010000017">
    <property type="protein sequence ID" value="CAG9317013.1"/>
    <property type="molecule type" value="Genomic_DNA"/>
</dbReference>
<reference evidence="2" key="1">
    <citation type="submission" date="2021-09" db="EMBL/GenBank/DDBJ databases">
        <authorList>
            <consortium name="AG Swart"/>
            <person name="Singh M."/>
            <person name="Singh A."/>
            <person name="Seah K."/>
            <person name="Emmerich C."/>
        </authorList>
    </citation>
    <scope>NUCLEOTIDE SEQUENCE</scope>
    <source>
        <strain evidence="2">ATCC30299</strain>
    </source>
</reference>